<evidence type="ECO:0000313" key="1">
    <source>
        <dbReference type="EMBL" id="PIY96568.1"/>
    </source>
</evidence>
<proteinExistence type="predicted"/>
<accession>A0A2M7RIH9</accession>
<sequence length="112" mass="12549">MKIINQPISQAELEKLAEDSFGDMVKGVVDIEKGKMALGGELHADAEALLLENGSNQQNLWGINILPQKSKEDRIEFTSLINIRPSQGYRSMEIEDKEIKEKIKKIVDGLIN</sequence>
<dbReference type="Pfam" id="PF18924">
    <property type="entry name" value="DUF5674"/>
    <property type="match status" value="1"/>
</dbReference>
<reference evidence="1 2" key="1">
    <citation type="submission" date="2017-09" db="EMBL/GenBank/DDBJ databases">
        <title>Depth-based differentiation of microbial function through sediment-hosted aquifers and enrichment of novel symbionts in the deep terrestrial subsurface.</title>
        <authorList>
            <person name="Probst A.J."/>
            <person name="Ladd B."/>
            <person name="Jarett J.K."/>
            <person name="Geller-Mcgrath D.E."/>
            <person name="Sieber C.M."/>
            <person name="Emerson J.B."/>
            <person name="Anantharaman K."/>
            <person name="Thomas B.C."/>
            <person name="Malmstrom R."/>
            <person name="Stieglmeier M."/>
            <person name="Klingl A."/>
            <person name="Woyke T."/>
            <person name="Ryan C.M."/>
            <person name="Banfield J.F."/>
        </authorList>
    </citation>
    <scope>NUCLEOTIDE SEQUENCE [LARGE SCALE GENOMIC DNA]</scope>
    <source>
        <strain evidence="1">CG_4_10_14_0_8_um_filter_42_10</strain>
    </source>
</reference>
<organism evidence="1 2">
    <name type="scientific">Candidatus Kerfeldbacteria bacterium CG_4_10_14_0_8_um_filter_42_10</name>
    <dbReference type="NCBI Taxonomy" id="2014248"/>
    <lineage>
        <taxon>Bacteria</taxon>
        <taxon>Candidatus Kerfeldiibacteriota</taxon>
    </lineage>
</organism>
<dbReference type="Proteomes" id="UP000230779">
    <property type="component" value="Unassembled WGS sequence"/>
</dbReference>
<dbReference type="AlphaFoldDB" id="A0A2M7RIH9"/>
<name>A0A2M7RIH9_9BACT</name>
<gene>
    <name evidence="1" type="ORF">COY66_03905</name>
</gene>
<comment type="caution">
    <text evidence="1">The sequence shown here is derived from an EMBL/GenBank/DDBJ whole genome shotgun (WGS) entry which is preliminary data.</text>
</comment>
<evidence type="ECO:0000313" key="2">
    <source>
        <dbReference type="Proteomes" id="UP000230779"/>
    </source>
</evidence>
<dbReference type="InterPro" id="IPR043731">
    <property type="entry name" value="DUF5674"/>
</dbReference>
<protein>
    <submittedName>
        <fullName evidence="1">Uncharacterized protein</fullName>
    </submittedName>
</protein>
<dbReference type="EMBL" id="PFMD01000043">
    <property type="protein sequence ID" value="PIY96568.1"/>
    <property type="molecule type" value="Genomic_DNA"/>
</dbReference>